<protein>
    <submittedName>
        <fullName evidence="2">Uncharacterized protein</fullName>
    </submittedName>
</protein>
<gene>
    <name evidence="2" type="ORF">MNBD_GAMMA09-386</name>
</gene>
<accession>A0A3B0XX26</accession>
<organism evidence="2">
    <name type="scientific">hydrothermal vent metagenome</name>
    <dbReference type="NCBI Taxonomy" id="652676"/>
    <lineage>
        <taxon>unclassified sequences</taxon>
        <taxon>metagenomes</taxon>
        <taxon>ecological metagenomes</taxon>
    </lineage>
</organism>
<proteinExistence type="predicted"/>
<reference evidence="2" key="1">
    <citation type="submission" date="2018-06" db="EMBL/GenBank/DDBJ databases">
        <authorList>
            <person name="Zhirakovskaya E."/>
        </authorList>
    </citation>
    <scope>NUCLEOTIDE SEQUENCE</scope>
</reference>
<name>A0A3B0XX26_9ZZZZ</name>
<feature type="region of interest" description="Disordered" evidence="1">
    <location>
        <begin position="1"/>
        <end position="25"/>
    </location>
</feature>
<dbReference type="EMBL" id="UOFI01000109">
    <property type="protein sequence ID" value="VAW67787.1"/>
    <property type="molecule type" value="Genomic_DNA"/>
</dbReference>
<dbReference type="AlphaFoldDB" id="A0A3B0XX26"/>
<evidence type="ECO:0000313" key="2">
    <source>
        <dbReference type="EMBL" id="VAW67787.1"/>
    </source>
</evidence>
<sequence>MTTKKIEGTAEAWENDLLGSDPKHAKKSTLKGAAIDTAMDLQMISIRLQKTLLVDLKKIATINGIGYQPLMKQILKRFVDSEMRKMANECLIEHMKEEQAEAAPEPIEELQQQA</sequence>
<evidence type="ECO:0000256" key="1">
    <source>
        <dbReference type="SAM" id="MobiDB-lite"/>
    </source>
</evidence>